<feature type="domain" description="DEK-C" evidence="6">
    <location>
        <begin position="234"/>
        <end position="294"/>
    </location>
</feature>
<keyword evidence="3" id="KW-0539">Nucleus</keyword>
<feature type="region of interest" description="Disordered" evidence="4">
    <location>
        <begin position="302"/>
        <end position="415"/>
    </location>
</feature>
<dbReference type="Pfam" id="PF09649">
    <property type="entry name" value="CHZ"/>
    <property type="match status" value="1"/>
</dbReference>
<keyword evidence="8" id="KW-1185">Reference proteome</keyword>
<dbReference type="AlphaFoldDB" id="A0A067GPV9"/>
<dbReference type="Proteomes" id="UP000027120">
    <property type="component" value="Unassembled WGS sequence"/>
</dbReference>
<dbReference type="InterPro" id="IPR037647">
    <property type="entry name" value="HIRIP3"/>
</dbReference>
<feature type="compositionally biased region" description="Low complexity" evidence="4">
    <location>
        <begin position="391"/>
        <end position="404"/>
    </location>
</feature>
<accession>A0A067GPV9</accession>
<keyword evidence="5" id="KW-0472">Membrane</keyword>
<comment type="subcellular location">
    <subcellularLocation>
        <location evidence="1">Nucleus</location>
    </subcellularLocation>
</comment>
<dbReference type="PANTHER" id="PTHR15410">
    <property type="entry name" value="HIRA-INTERACTING PROTEIN 3"/>
    <property type="match status" value="1"/>
</dbReference>
<feature type="compositionally biased region" description="Basic and acidic residues" evidence="4">
    <location>
        <begin position="165"/>
        <end position="184"/>
    </location>
</feature>
<feature type="region of interest" description="Disordered" evidence="4">
    <location>
        <begin position="159"/>
        <end position="205"/>
    </location>
</feature>
<proteinExistence type="predicted"/>
<feature type="compositionally biased region" description="Basic and acidic residues" evidence="4">
    <location>
        <begin position="191"/>
        <end position="205"/>
    </location>
</feature>
<evidence type="ECO:0000256" key="1">
    <source>
        <dbReference type="ARBA" id="ARBA00004123"/>
    </source>
</evidence>
<name>A0A067GPV9_CITSI</name>
<evidence type="ECO:0000256" key="4">
    <source>
        <dbReference type="SAM" id="MobiDB-lite"/>
    </source>
</evidence>
<feature type="transmembrane region" description="Helical" evidence="5">
    <location>
        <begin position="21"/>
        <end position="44"/>
    </location>
</feature>
<dbReference type="GO" id="GO:0005634">
    <property type="term" value="C:nucleus"/>
    <property type="evidence" value="ECO:0000318"/>
    <property type="project" value="GO_Central"/>
</dbReference>
<dbReference type="STRING" id="2711.A0A067GPV9"/>
<organism evidence="7 8">
    <name type="scientific">Citrus sinensis</name>
    <name type="common">Sweet orange</name>
    <name type="synonym">Citrus aurantium var. sinensis</name>
    <dbReference type="NCBI Taxonomy" id="2711"/>
    <lineage>
        <taxon>Eukaryota</taxon>
        <taxon>Viridiplantae</taxon>
        <taxon>Streptophyta</taxon>
        <taxon>Embryophyta</taxon>
        <taxon>Tracheophyta</taxon>
        <taxon>Spermatophyta</taxon>
        <taxon>Magnoliopsida</taxon>
        <taxon>eudicotyledons</taxon>
        <taxon>Gunneridae</taxon>
        <taxon>Pentapetalae</taxon>
        <taxon>rosids</taxon>
        <taxon>malvids</taxon>
        <taxon>Sapindales</taxon>
        <taxon>Rutaceae</taxon>
        <taxon>Aurantioideae</taxon>
        <taxon>Citrus</taxon>
    </lineage>
</organism>
<dbReference type="InterPro" id="IPR014876">
    <property type="entry name" value="DEK_C"/>
</dbReference>
<keyword evidence="5" id="KW-1133">Transmembrane helix</keyword>
<dbReference type="PANTHER" id="PTHR15410:SF2">
    <property type="entry name" value="HIRA-INTERACTING PROTEIN 3"/>
    <property type="match status" value="1"/>
</dbReference>
<feature type="region of interest" description="Disordered" evidence="4">
    <location>
        <begin position="464"/>
        <end position="566"/>
    </location>
</feature>
<evidence type="ECO:0000256" key="5">
    <source>
        <dbReference type="SAM" id="Phobius"/>
    </source>
</evidence>
<dbReference type="InterPro" id="IPR019098">
    <property type="entry name" value="Histone_chaperone_domain_CHZ"/>
</dbReference>
<evidence type="ECO:0000259" key="6">
    <source>
        <dbReference type="PROSITE" id="PS51998"/>
    </source>
</evidence>
<protein>
    <recommendedName>
        <fullName evidence="6">DEK-C domain-containing protein</fullName>
    </recommendedName>
</protein>
<dbReference type="PROSITE" id="PS51998">
    <property type="entry name" value="DEK_C"/>
    <property type="match status" value="1"/>
</dbReference>
<keyword evidence="5" id="KW-0812">Transmembrane</keyword>
<dbReference type="EMBL" id="KK784876">
    <property type="protein sequence ID" value="KDO80690.1"/>
    <property type="molecule type" value="Genomic_DNA"/>
</dbReference>
<evidence type="ECO:0000313" key="8">
    <source>
        <dbReference type="Proteomes" id="UP000027120"/>
    </source>
</evidence>
<feature type="compositionally biased region" description="Acidic residues" evidence="4">
    <location>
        <begin position="522"/>
        <end position="556"/>
    </location>
</feature>
<gene>
    <name evidence="7" type="ORF">CISIN_1g007639mg</name>
</gene>
<evidence type="ECO:0000256" key="3">
    <source>
        <dbReference type="ARBA" id="ARBA00023242"/>
    </source>
</evidence>
<reference evidence="7 8" key="1">
    <citation type="submission" date="2014-04" db="EMBL/GenBank/DDBJ databases">
        <authorList>
            <consortium name="International Citrus Genome Consortium"/>
            <person name="Gmitter F."/>
            <person name="Chen C."/>
            <person name="Farmerie W."/>
            <person name="Harkins T."/>
            <person name="Desany B."/>
            <person name="Mohiuddin M."/>
            <person name="Kodira C."/>
            <person name="Borodovsky M."/>
            <person name="Lomsadze A."/>
            <person name="Burns P."/>
            <person name="Jenkins J."/>
            <person name="Prochnik S."/>
            <person name="Shu S."/>
            <person name="Chapman J."/>
            <person name="Pitluck S."/>
            <person name="Schmutz J."/>
            <person name="Rokhsar D."/>
        </authorList>
    </citation>
    <scope>NUCLEOTIDE SEQUENCE</scope>
</reference>
<feature type="compositionally biased region" description="Acidic residues" evidence="4">
    <location>
        <begin position="330"/>
        <end position="339"/>
    </location>
</feature>
<evidence type="ECO:0000313" key="7">
    <source>
        <dbReference type="EMBL" id="KDO80690.1"/>
    </source>
</evidence>
<keyword evidence="2" id="KW-0143">Chaperone</keyword>
<sequence length="595" mass="66297">MILRFQRLQLFPRYRLCFGLIIVNRLVIVVVVVVLVTVEVVAAFDGCPRHTFFILISKLIRTGTKTELTDGADRLKTMTEEAQDSEAVKKNDPHDSIEPQIKAAMISRVSHFKEQADSLTFEGVRRLIEKDLGLETHALDVHKKFIKQCLLECMDGAGGVSASKDSAESAKENVSSTKEEEKSPEGYQSAKDVKEPCPENYEKMEDSPVLGLMTGNKKTKFETEEAQGDGNKEDPSESAIKKAIRKRAAYIKTNIEKVTMAGLRRILEEDLKLDKFTLDSFKKMISQELDEVLKSSEVLEPSTVEKKKSLKKNYQSKAKEVSSEGSSDSSDGEVDEEDEMKPRKKIVSKGKVQNNEGLKKRKRPEKETKASIKKKTKAVKIASEDNNDAESGSVSDDGHSQSSSEKPIKKKVVSTPAYGKRVEHLKTVIKSCGMSIPPSVYKKVKQAPENKREAQLIKELEGILSREGLSSNPSEKEIKEVKKKKERARELEGIDMSNIVSSSRRRSATSFVPPPKPKIPDESESGDSEDSDDEDNDSDDSDDEDNEEDDGNDDGDAESKSEEVKEVVSYNQSCFVERLLGHLWKCGFSPVGCVC</sequence>
<feature type="compositionally biased region" description="Basic and acidic residues" evidence="4">
    <location>
        <begin position="557"/>
        <end position="566"/>
    </location>
</feature>
<dbReference type="SMART" id="SM01082">
    <property type="entry name" value="CHZ"/>
    <property type="match status" value="1"/>
</dbReference>
<evidence type="ECO:0000256" key="2">
    <source>
        <dbReference type="ARBA" id="ARBA00023186"/>
    </source>
</evidence>